<accession>A0A160FIR7</accession>
<reference evidence="1 2" key="1">
    <citation type="journal article" date="2016" name="Gene">
        <title>PacBio SMRT assembly of a complex multi-replicon genome reveals chlorocatechol degradative operon in a region of genome plasticity.</title>
        <authorList>
            <person name="Ricker N."/>
            <person name="Shen S.Y."/>
            <person name="Goordial J."/>
            <person name="Jin S."/>
            <person name="Fulthorpe R.R."/>
        </authorList>
    </citation>
    <scope>NUCLEOTIDE SEQUENCE [LARGE SCALE GENOMIC DNA]</scope>
    <source>
        <strain evidence="1 2">OLGA172</strain>
    </source>
</reference>
<dbReference type="Proteomes" id="UP000076852">
    <property type="component" value="Chromosome 1"/>
</dbReference>
<dbReference type="EMBL" id="CP014578">
    <property type="protein sequence ID" value="ANB72170.1"/>
    <property type="molecule type" value="Genomic_DNA"/>
</dbReference>
<evidence type="ECO:0000313" key="2">
    <source>
        <dbReference type="Proteomes" id="UP000076852"/>
    </source>
</evidence>
<proteinExistence type="predicted"/>
<dbReference type="RefSeq" id="WP_063495608.1">
    <property type="nucleotide sequence ID" value="NZ_CP014578.1"/>
</dbReference>
<evidence type="ECO:0000313" key="1">
    <source>
        <dbReference type="EMBL" id="ANB72170.1"/>
    </source>
</evidence>
<dbReference type="AlphaFoldDB" id="A0A160FIR7"/>
<sequence length="101" mass="11540">MLLSAIAGLLALQWIYAPAPSPLLDEMAREPMRFPSPERMTVLCRLVQIGNMRDVAQWTEQIAALDPGYRPFANQIFALAKRYECQELLKLVNRYVTSPEM</sequence>
<dbReference type="KEGG" id="buz:AYM40_07165"/>
<keyword evidence="2" id="KW-1185">Reference proteome</keyword>
<gene>
    <name evidence="1" type="ORF">AYM40_07165</name>
</gene>
<organism evidence="1 2">
    <name type="scientific">Paraburkholderia phytofirmans OLGA172</name>
    <dbReference type="NCBI Taxonomy" id="1417228"/>
    <lineage>
        <taxon>Bacteria</taxon>
        <taxon>Pseudomonadati</taxon>
        <taxon>Pseudomonadota</taxon>
        <taxon>Betaproteobacteria</taxon>
        <taxon>Burkholderiales</taxon>
        <taxon>Burkholderiaceae</taxon>
        <taxon>Paraburkholderia</taxon>
    </lineage>
</organism>
<protein>
    <submittedName>
        <fullName evidence="1">Uncharacterized protein</fullName>
    </submittedName>
</protein>
<name>A0A160FIR7_9BURK</name>
<dbReference type="STRING" id="1804984.AYM40_07165"/>